<evidence type="ECO:0000256" key="3">
    <source>
        <dbReference type="ARBA" id="ARBA00022741"/>
    </source>
</evidence>
<keyword evidence="11" id="KW-1185">Reference proteome</keyword>
<evidence type="ECO:0000256" key="5">
    <source>
        <dbReference type="ARBA" id="ARBA00022989"/>
    </source>
</evidence>
<evidence type="ECO:0000256" key="6">
    <source>
        <dbReference type="ARBA" id="ARBA00023136"/>
    </source>
</evidence>
<dbReference type="Proteomes" id="UP000675379">
    <property type="component" value="Unassembled WGS sequence"/>
</dbReference>
<dbReference type="InterPro" id="IPR039421">
    <property type="entry name" value="Type_1_exporter"/>
</dbReference>
<dbReference type="SMART" id="SM00382">
    <property type="entry name" value="AAA"/>
    <property type="match status" value="1"/>
</dbReference>
<protein>
    <submittedName>
        <fullName evidence="10">ABC transporter ATP-binding protein</fullName>
    </submittedName>
</protein>
<feature type="transmembrane region" description="Helical" evidence="7">
    <location>
        <begin position="151"/>
        <end position="170"/>
    </location>
</feature>
<dbReference type="InterPro" id="IPR003439">
    <property type="entry name" value="ABC_transporter-like_ATP-bd"/>
</dbReference>
<dbReference type="PROSITE" id="PS50893">
    <property type="entry name" value="ABC_TRANSPORTER_2"/>
    <property type="match status" value="1"/>
</dbReference>
<dbReference type="GO" id="GO:0005886">
    <property type="term" value="C:plasma membrane"/>
    <property type="evidence" value="ECO:0007669"/>
    <property type="project" value="UniProtKB-SubCell"/>
</dbReference>
<keyword evidence="6 7" id="KW-0472">Membrane</keyword>
<evidence type="ECO:0000256" key="4">
    <source>
        <dbReference type="ARBA" id="ARBA00022840"/>
    </source>
</evidence>
<keyword evidence="2 7" id="KW-0812">Transmembrane</keyword>
<comment type="subcellular location">
    <subcellularLocation>
        <location evidence="1">Cell membrane</location>
        <topology evidence="1">Multi-pass membrane protein</topology>
    </subcellularLocation>
</comment>
<feature type="transmembrane region" description="Helical" evidence="7">
    <location>
        <begin position="127"/>
        <end position="145"/>
    </location>
</feature>
<evidence type="ECO:0000256" key="7">
    <source>
        <dbReference type="SAM" id="Phobius"/>
    </source>
</evidence>
<dbReference type="GO" id="GO:0005524">
    <property type="term" value="F:ATP binding"/>
    <property type="evidence" value="ECO:0007669"/>
    <property type="project" value="UniProtKB-KW"/>
</dbReference>
<evidence type="ECO:0000256" key="2">
    <source>
        <dbReference type="ARBA" id="ARBA00022692"/>
    </source>
</evidence>
<dbReference type="InterPro" id="IPR036640">
    <property type="entry name" value="ABC1_TM_sf"/>
</dbReference>
<dbReference type="InterPro" id="IPR017871">
    <property type="entry name" value="ABC_transporter-like_CS"/>
</dbReference>
<dbReference type="Gene3D" id="1.20.1560.10">
    <property type="entry name" value="ABC transporter type 1, transmembrane domain"/>
    <property type="match status" value="1"/>
</dbReference>
<gene>
    <name evidence="10" type="ORF">KCG48_08110</name>
</gene>
<dbReference type="Pfam" id="PF00664">
    <property type="entry name" value="ABC_membrane"/>
    <property type="match status" value="1"/>
</dbReference>
<comment type="caution">
    <text evidence="10">The sequence shown here is derived from an EMBL/GenBank/DDBJ whole genome shotgun (WGS) entry which is preliminary data.</text>
</comment>
<organism evidence="10 11">
    <name type="scientific">Proteiniclasticum sediminis</name>
    <dbReference type="NCBI Taxonomy" id="2804028"/>
    <lineage>
        <taxon>Bacteria</taxon>
        <taxon>Bacillati</taxon>
        <taxon>Bacillota</taxon>
        <taxon>Clostridia</taxon>
        <taxon>Eubacteriales</taxon>
        <taxon>Clostridiaceae</taxon>
        <taxon>Proteiniclasticum</taxon>
    </lineage>
</organism>
<dbReference type="PANTHER" id="PTHR43394">
    <property type="entry name" value="ATP-DEPENDENT PERMEASE MDL1, MITOCHONDRIAL"/>
    <property type="match status" value="1"/>
</dbReference>
<dbReference type="AlphaFoldDB" id="A0A941CPD9"/>
<dbReference type="GO" id="GO:0015421">
    <property type="term" value="F:ABC-type oligopeptide transporter activity"/>
    <property type="evidence" value="ECO:0007669"/>
    <property type="project" value="TreeGrafter"/>
</dbReference>
<dbReference type="SUPFAM" id="SSF90123">
    <property type="entry name" value="ABC transporter transmembrane region"/>
    <property type="match status" value="1"/>
</dbReference>
<dbReference type="RefSeq" id="WP_211801180.1">
    <property type="nucleotide sequence ID" value="NZ_JAGSCS010000009.1"/>
</dbReference>
<feature type="domain" description="ABC transporter" evidence="8">
    <location>
        <begin position="325"/>
        <end position="538"/>
    </location>
</feature>
<dbReference type="InterPro" id="IPR027417">
    <property type="entry name" value="P-loop_NTPase"/>
</dbReference>
<dbReference type="GO" id="GO:0016887">
    <property type="term" value="F:ATP hydrolysis activity"/>
    <property type="evidence" value="ECO:0007669"/>
    <property type="project" value="InterPro"/>
</dbReference>
<dbReference type="SUPFAM" id="SSF52540">
    <property type="entry name" value="P-loop containing nucleoside triphosphate hydrolases"/>
    <property type="match status" value="1"/>
</dbReference>
<name>A0A941CPD9_9CLOT</name>
<dbReference type="Pfam" id="PF00005">
    <property type="entry name" value="ABC_tran"/>
    <property type="match status" value="1"/>
</dbReference>
<reference evidence="10" key="1">
    <citation type="submission" date="2021-04" db="EMBL/GenBank/DDBJ databases">
        <title>Proteiniclasticum sedimins sp. nov., an obligate anaerobic bacterium isolated from anaerobic sludge.</title>
        <authorList>
            <person name="Liu J."/>
        </authorList>
    </citation>
    <scope>NUCLEOTIDE SEQUENCE</scope>
    <source>
        <strain evidence="10">BAD-10</strain>
    </source>
</reference>
<dbReference type="EMBL" id="JAGSCS010000009">
    <property type="protein sequence ID" value="MBR0576307.1"/>
    <property type="molecule type" value="Genomic_DNA"/>
</dbReference>
<evidence type="ECO:0000259" key="8">
    <source>
        <dbReference type="PROSITE" id="PS50893"/>
    </source>
</evidence>
<feature type="transmembrane region" description="Helical" evidence="7">
    <location>
        <begin position="53"/>
        <end position="72"/>
    </location>
</feature>
<evidence type="ECO:0000256" key="1">
    <source>
        <dbReference type="ARBA" id="ARBA00004651"/>
    </source>
</evidence>
<feature type="transmembrane region" description="Helical" evidence="7">
    <location>
        <begin position="234"/>
        <end position="259"/>
    </location>
</feature>
<feature type="domain" description="ABC transmembrane type-1" evidence="9">
    <location>
        <begin position="13"/>
        <end position="294"/>
    </location>
</feature>
<evidence type="ECO:0000313" key="11">
    <source>
        <dbReference type="Proteomes" id="UP000675379"/>
    </source>
</evidence>
<evidence type="ECO:0000259" key="9">
    <source>
        <dbReference type="PROSITE" id="PS50929"/>
    </source>
</evidence>
<accession>A0A941CPD9</accession>
<keyword evidence="4 10" id="KW-0067">ATP-binding</keyword>
<feature type="transmembrane region" description="Helical" evidence="7">
    <location>
        <begin position="12"/>
        <end position="33"/>
    </location>
</feature>
<keyword evidence="3" id="KW-0547">Nucleotide-binding</keyword>
<sequence>MNKIYRKSLPLLILALSAGLFSSIISGYISLLMRDMIDLSFLPGQPGFLQKGIRIILFSGLLLVVQSILALAKGVYRRKTNLNLKTEYLRRVFGKNINEFNQESNAKYVSHMTNDLNTVDMDFIDSIFELSLSLMAFLVSLVIIGGLSLEVLLVIIGVTVLTGLLSNAMARPVKTMFSERSALYEKYTEYLNEVLHAFRIIRVNNLYGKIRDNFEERSRLLQDKSYKIEKTSTYIFAAQNFTINLTVLGVLGVSVYYAITGKLSFGGIILILTNFQNLMGPFHQASELFPKIVSAKGLFKILDRSLENAEENVEDQVLPAFTQSITLDGVSYAYGENRVLEGVNLTLEKGKKYLIVGPSGGGKSTLLKLLRKYFSPQEGTIWVDGLDLRRITKESYFQVISNVEQSVFMFDDSLRSNLTLHRTIGEEDLQSAIAEAGLQDFVEKLPQGLDTVIEDNGRNISGGEKSRIAIARALLNQSQILILDEAFQSLDYVTARDIEGTILRIPSLTVLNVSHIIIPENKDRYDGLLHVDNKTVTLRRG</sequence>
<dbReference type="Gene3D" id="3.40.50.300">
    <property type="entry name" value="P-loop containing nucleotide triphosphate hydrolases"/>
    <property type="match status" value="1"/>
</dbReference>
<dbReference type="PROSITE" id="PS00211">
    <property type="entry name" value="ABC_TRANSPORTER_1"/>
    <property type="match status" value="1"/>
</dbReference>
<proteinExistence type="predicted"/>
<dbReference type="PROSITE" id="PS50929">
    <property type="entry name" value="ABC_TM1F"/>
    <property type="match status" value="1"/>
</dbReference>
<dbReference type="InterPro" id="IPR003593">
    <property type="entry name" value="AAA+_ATPase"/>
</dbReference>
<keyword evidence="5 7" id="KW-1133">Transmembrane helix</keyword>
<evidence type="ECO:0000313" key="10">
    <source>
        <dbReference type="EMBL" id="MBR0576307.1"/>
    </source>
</evidence>
<dbReference type="InterPro" id="IPR011527">
    <property type="entry name" value="ABC1_TM_dom"/>
</dbReference>
<dbReference type="PANTHER" id="PTHR43394:SF1">
    <property type="entry name" value="ATP-BINDING CASSETTE SUB-FAMILY B MEMBER 10, MITOCHONDRIAL"/>
    <property type="match status" value="1"/>
</dbReference>